<evidence type="ECO:0000313" key="2">
    <source>
        <dbReference type="Proteomes" id="UP000499080"/>
    </source>
</evidence>
<dbReference type="Proteomes" id="UP000499080">
    <property type="component" value="Unassembled WGS sequence"/>
</dbReference>
<protein>
    <submittedName>
        <fullName evidence="1">Uncharacterized protein</fullName>
    </submittedName>
</protein>
<sequence length="92" mass="10266">MMLYSQILGKHATQVTGTIALVQINNASSQQFTSNNSNSTFNSALVTGFPARTADETPKSFALRKRSQSINTFKVDRHNYNCVIRVRSLWSP</sequence>
<organism evidence="1 2">
    <name type="scientific">Araneus ventricosus</name>
    <name type="common">Orbweaver spider</name>
    <name type="synonym">Epeira ventricosa</name>
    <dbReference type="NCBI Taxonomy" id="182803"/>
    <lineage>
        <taxon>Eukaryota</taxon>
        <taxon>Metazoa</taxon>
        <taxon>Ecdysozoa</taxon>
        <taxon>Arthropoda</taxon>
        <taxon>Chelicerata</taxon>
        <taxon>Arachnida</taxon>
        <taxon>Araneae</taxon>
        <taxon>Araneomorphae</taxon>
        <taxon>Entelegynae</taxon>
        <taxon>Araneoidea</taxon>
        <taxon>Araneidae</taxon>
        <taxon>Araneus</taxon>
    </lineage>
</organism>
<keyword evidence="2" id="KW-1185">Reference proteome</keyword>
<comment type="caution">
    <text evidence="1">The sequence shown here is derived from an EMBL/GenBank/DDBJ whole genome shotgun (WGS) entry which is preliminary data.</text>
</comment>
<name>A0A4Y2PBK6_ARAVE</name>
<gene>
    <name evidence="1" type="ORF">AVEN_226182_1</name>
</gene>
<dbReference type="EMBL" id="BGPR01292188">
    <property type="protein sequence ID" value="GBN48363.1"/>
    <property type="molecule type" value="Genomic_DNA"/>
</dbReference>
<accession>A0A4Y2PBK6</accession>
<dbReference type="AlphaFoldDB" id="A0A4Y2PBK6"/>
<evidence type="ECO:0000313" key="1">
    <source>
        <dbReference type="EMBL" id="GBN48363.1"/>
    </source>
</evidence>
<reference evidence="1 2" key="1">
    <citation type="journal article" date="2019" name="Sci. Rep.">
        <title>Orb-weaving spider Araneus ventricosus genome elucidates the spidroin gene catalogue.</title>
        <authorList>
            <person name="Kono N."/>
            <person name="Nakamura H."/>
            <person name="Ohtoshi R."/>
            <person name="Moran D.A.P."/>
            <person name="Shinohara A."/>
            <person name="Yoshida Y."/>
            <person name="Fujiwara M."/>
            <person name="Mori M."/>
            <person name="Tomita M."/>
            <person name="Arakawa K."/>
        </authorList>
    </citation>
    <scope>NUCLEOTIDE SEQUENCE [LARGE SCALE GENOMIC DNA]</scope>
</reference>
<proteinExistence type="predicted"/>